<dbReference type="PANTHER" id="PTHR30349">
    <property type="entry name" value="PHAGE INTEGRASE-RELATED"/>
    <property type="match status" value="1"/>
</dbReference>
<proteinExistence type="predicted"/>
<evidence type="ECO:0000256" key="2">
    <source>
        <dbReference type="SAM" id="MobiDB-lite"/>
    </source>
</evidence>
<feature type="region of interest" description="Disordered" evidence="2">
    <location>
        <begin position="1"/>
        <end position="30"/>
    </location>
</feature>
<dbReference type="PROSITE" id="PS51898">
    <property type="entry name" value="TYR_RECOMBINASE"/>
    <property type="match status" value="1"/>
</dbReference>
<organism evidence="4 5">
    <name type="scientific">Prescottella soli</name>
    <dbReference type="NCBI Taxonomy" id="1543852"/>
    <lineage>
        <taxon>Bacteria</taxon>
        <taxon>Bacillati</taxon>
        <taxon>Actinomycetota</taxon>
        <taxon>Actinomycetes</taxon>
        <taxon>Mycobacteriales</taxon>
        <taxon>Nocardiaceae</taxon>
        <taxon>Prescottella</taxon>
    </lineage>
</organism>
<dbReference type="InterPro" id="IPR011010">
    <property type="entry name" value="DNA_brk_join_enz"/>
</dbReference>
<dbReference type="InterPro" id="IPR050090">
    <property type="entry name" value="Tyrosine_recombinase_XerCD"/>
</dbReference>
<evidence type="ECO:0000313" key="4">
    <source>
        <dbReference type="EMBL" id="MFM1728486.1"/>
    </source>
</evidence>
<evidence type="ECO:0000256" key="1">
    <source>
        <dbReference type="ARBA" id="ARBA00023172"/>
    </source>
</evidence>
<dbReference type="InterPro" id="IPR013762">
    <property type="entry name" value="Integrase-like_cat_sf"/>
</dbReference>
<keyword evidence="1" id="KW-0233">DNA recombination</keyword>
<dbReference type="InterPro" id="IPR002104">
    <property type="entry name" value="Integrase_catalytic"/>
</dbReference>
<dbReference type="EMBL" id="JBDLNU010000002">
    <property type="protein sequence ID" value="MFM1728486.1"/>
    <property type="molecule type" value="Genomic_DNA"/>
</dbReference>
<comment type="caution">
    <text evidence="4">The sequence shown here is derived from an EMBL/GenBank/DDBJ whole genome shotgun (WGS) entry which is preliminary data.</text>
</comment>
<dbReference type="CDD" id="cd01189">
    <property type="entry name" value="INT_ICEBs1_C_like"/>
    <property type="match status" value="1"/>
</dbReference>
<gene>
    <name evidence="4" type="ORF">ABEU19_001974</name>
</gene>
<keyword evidence="5" id="KW-1185">Reference proteome</keyword>
<evidence type="ECO:0000313" key="5">
    <source>
        <dbReference type="Proteomes" id="UP001629744"/>
    </source>
</evidence>
<dbReference type="RefSeq" id="WP_348604873.1">
    <property type="nucleotide sequence ID" value="NZ_CP157276.1"/>
</dbReference>
<dbReference type="Pfam" id="PF00589">
    <property type="entry name" value="Phage_integrase"/>
    <property type="match status" value="1"/>
</dbReference>
<protein>
    <submittedName>
        <fullName evidence="4">Site-specific integrase</fullName>
    </submittedName>
</protein>
<reference evidence="4 5" key="1">
    <citation type="submission" date="2023-11" db="EMBL/GenBank/DDBJ databases">
        <authorList>
            <person name="Val-Calvo J."/>
            <person name="Scortti M."/>
            <person name="Vazquez-Boland J."/>
        </authorList>
    </citation>
    <scope>NUCLEOTIDE SEQUENCE [LARGE SCALE GENOMIC DNA]</scope>
    <source>
        <strain evidence="4 5">DSM 46662</strain>
    </source>
</reference>
<evidence type="ECO:0000259" key="3">
    <source>
        <dbReference type="PROSITE" id="PS51898"/>
    </source>
</evidence>
<dbReference type="PANTHER" id="PTHR30349:SF64">
    <property type="entry name" value="PROPHAGE INTEGRASE INTD-RELATED"/>
    <property type="match status" value="1"/>
</dbReference>
<dbReference type="SUPFAM" id="SSF56349">
    <property type="entry name" value="DNA breaking-rejoining enzymes"/>
    <property type="match status" value="1"/>
</dbReference>
<accession>A0ABW9FV22</accession>
<dbReference type="Proteomes" id="UP001629744">
    <property type="component" value="Unassembled WGS sequence"/>
</dbReference>
<dbReference type="Gene3D" id="1.10.443.10">
    <property type="entry name" value="Intergrase catalytic core"/>
    <property type="match status" value="1"/>
</dbReference>
<feature type="domain" description="Tyr recombinase" evidence="3">
    <location>
        <begin position="1"/>
        <end position="197"/>
    </location>
</feature>
<name>A0ABW9FV22_9NOCA</name>
<sequence>MFGSTSTLIVLGGAEMTGPPSEQGEREGGGVSLAAGTGLRAGELCGLRISSVDFLRREIHVTEQSAGGSEFAIAKLKTPQSRRTTPVGDSVIGLLAEELDENPSEDRSPPIFRTARGRMRSPTTVANRFVIVRRDCGLPGGKSFHDLRHFFASTLIFAGASVPMVAQYVGHKSPAVTLDVYAPRCPGDDGRAREAVDAGPGRCQCASETRE</sequence>